<dbReference type="EMBL" id="QPFP01000056">
    <property type="protein sequence ID" value="TEB25461.1"/>
    <property type="molecule type" value="Genomic_DNA"/>
</dbReference>
<proteinExistence type="predicted"/>
<gene>
    <name evidence="1" type="ORF">FA13DRAFT_1155933</name>
</gene>
<dbReference type="Proteomes" id="UP000298030">
    <property type="component" value="Unassembled WGS sequence"/>
</dbReference>
<protein>
    <submittedName>
        <fullName evidence="1">Uncharacterized protein</fullName>
    </submittedName>
</protein>
<reference evidence="1 2" key="1">
    <citation type="journal article" date="2019" name="Nat. Ecol. Evol.">
        <title>Megaphylogeny resolves global patterns of mushroom evolution.</title>
        <authorList>
            <person name="Varga T."/>
            <person name="Krizsan K."/>
            <person name="Foldi C."/>
            <person name="Dima B."/>
            <person name="Sanchez-Garcia M."/>
            <person name="Sanchez-Ramirez S."/>
            <person name="Szollosi G.J."/>
            <person name="Szarkandi J.G."/>
            <person name="Papp V."/>
            <person name="Albert L."/>
            <person name="Andreopoulos W."/>
            <person name="Angelini C."/>
            <person name="Antonin V."/>
            <person name="Barry K.W."/>
            <person name="Bougher N.L."/>
            <person name="Buchanan P."/>
            <person name="Buyck B."/>
            <person name="Bense V."/>
            <person name="Catcheside P."/>
            <person name="Chovatia M."/>
            <person name="Cooper J."/>
            <person name="Damon W."/>
            <person name="Desjardin D."/>
            <person name="Finy P."/>
            <person name="Geml J."/>
            <person name="Haridas S."/>
            <person name="Hughes K."/>
            <person name="Justo A."/>
            <person name="Karasinski D."/>
            <person name="Kautmanova I."/>
            <person name="Kiss B."/>
            <person name="Kocsube S."/>
            <person name="Kotiranta H."/>
            <person name="LaButti K.M."/>
            <person name="Lechner B.E."/>
            <person name="Liimatainen K."/>
            <person name="Lipzen A."/>
            <person name="Lukacs Z."/>
            <person name="Mihaltcheva S."/>
            <person name="Morgado L.N."/>
            <person name="Niskanen T."/>
            <person name="Noordeloos M.E."/>
            <person name="Ohm R.A."/>
            <person name="Ortiz-Santana B."/>
            <person name="Ovrebo C."/>
            <person name="Racz N."/>
            <person name="Riley R."/>
            <person name="Savchenko A."/>
            <person name="Shiryaev A."/>
            <person name="Soop K."/>
            <person name="Spirin V."/>
            <person name="Szebenyi C."/>
            <person name="Tomsovsky M."/>
            <person name="Tulloss R.E."/>
            <person name="Uehling J."/>
            <person name="Grigoriev I.V."/>
            <person name="Vagvolgyi C."/>
            <person name="Papp T."/>
            <person name="Martin F.M."/>
            <person name="Miettinen O."/>
            <person name="Hibbett D.S."/>
            <person name="Nagy L.G."/>
        </authorList>
    </citation>
    <scope>NUCLEOTIDE SEQUENCE [LARGE SCALE GENOMIC DNA]</scope>
    <source>
        <strain evidence="1 2">FP101781</strain>
    </source>
</reference>
<comment type="caution">
    <text evidence="1">The sequence shown here is derived from an EMBL/GenBank/DDBJ whole genome shotgun (WGS) entry which is preliminary data.</text>
</comment>
<accession>A0A4Y7SUQ9</accession>
<evidence type="ECO:0000313" key="2">
    <source>
        <dbReference type="Proteomes" id="UP000298030"/>
    </source>
</evidence>
<evidence type="ECO:0000313" key="1">
    <source>
        <dbReference type="EMBL" id="TEB25461.1"/>
    </source>
</evidence>
<keyword evidence="2" id="KW-1185">Reference proteome</keyword>
<name>A0A4Y7SUQ9_COPMI</name>
<organism evidence="1 2">
    <name type="scientific">Coprinellus micaceus</name>
    <name type="common">Glistening ink-cap mushroom</name>
    <name type="synonym">Coprinus micaceus</name>
    <dbReference type="NCBI Taxonomy" id="71717"/>
    <lineage>
        <taxon>Eukaryota</taxon>
        <taxon>Fungi</taxon>
        <taxon>Dikarya</taxon>
        <taxon>Basidiomycota</taxon>
        <taxon>Agaricomycotina</taxon>
        <taxon>Agaricomycetes</taxon>
        <taxon>Agaricomycetidae</taxon>
        <taxon>Agaricales</taxon>
        <taxon>Agaricineae</taxon>
        <taxon>Psathyrellaceae</taxon>
        <taxon>Coprinellus</taxon>
    </lineage>
</organism>
<dbReference type="AlphaFoldDB" id="A0A4Y7SUQ9"/>
<sequence length="163" mass="18528">MLADDQLGVLSDGQPLYWQSIFQGPADTSLILLSVMWHICRAWDVGLEVEYIELGATDVQALSPEDIVSLRLGPYEDIFMAFINDLSAFEETLCLVGAGDDYENPWWKETAAVLQKEIDFIYEEMYYLTVSVLPLPLQRLERLKRVIGCFPHLWHGLDLSNGS</sequence>